<keyword evidence="1" id="KW-0472">Membrane</keyword>
<evidence type="ECO:0008006" key="6">
    <source>
        <dbReference type="Google" id="ProtNLM"/>
    </source>
</evidence>
<evidence type="ECO:0000259" key="2">
    <source>
        <dbReference type="Pfam" id="PF18153"/>
    </source>
</evidence>
<gene>
    <name evidence="4" type="ORF">NY667_24430</name>
</gene>
<feature type="transmembrane region" description="Helical" evidence="1">
    <location>
        <begin position="51"/>
        <end position="72"/>
    </location>
</feature>
<protein>
    <recommendedName>
        <fullName evidence="6">SMODS-associating 2TM beta-strand rich effector domain-containing protein</fullName>
    </recommendedName>
</protein>
<dbReference type="Pfam" id="PF23471">
    <property type="entry name" value="Cap15_TM"/>
    <property type="match status" value="1"/>
</dbReference>
<feature type="transmembrane region" description="Helical" evidence="1">
    <location>
        <begin position="19"/>
        <end position="39"/>
    </location>
</feature>
<dbReference type="AlphaFoldDB" id="A0A9X4BWF4"/>
<proteinExistence type="predicted"/>
<dbReference type="Proteomes" id="UP001140230">
    <property type="component" value="Unassembled WGS sequence"/>
</dbReference>
<reference evidence="4" key="1">
    <citation type="journal article" date="2022" name="Phytopathology">
        <title>Whole genome sequencing-based tracing of a 2022 introduction and outbreak of Xanthomonas hortorum pv. pelargonii.</title>
        <authorList>
            <person name="Iruegas Bocardo F."/>
            <person name="Weisberg A.J."/>
            <person name="Riutta E.R."/>
            <person name="Kilday K.B."/>
            <person name="Bonkowski J.C."/>
            <person name="Creswell T.C."/>
            <person name="Daughtrey M."/>
            <person name="Rane K.K."/>
            <person name="Grunwald N.J."/>
            <person name="Chang J.H."/>
            <person name="Putnam M."/>
        </authorList>
    </citation>
    <scope>NUCLEOTIDE SEQUENCE</scope>
    <source>
        <strain evidence="4">22-338</strain>
    </source>
</reference>
<keyword evidence="1" id="KW-0812">Transmembrane</keyword>
<comment type="caution">
    <text evidence="4">The sequence shown here is derived from an EMBL/GenBank/DDBJ whole genome shotgun (WGS) entry which is preliminary data.</text>
</comment>
<dbReference type="InterPro" id="IPR056338">
    <property type="entry name" value="Cap15-like_TM"/>
</dbReference>
<reference evidence="4" key="2">
    <citation type="submission" date="2022-08" db="EMBL/GenBank/DDBJ databases">
        <authorList>
            <person name="Iruegas-Bocardo F."/>
            <person name="Weisberg A.J."/>
            <person name="Riutta E.R."/>
            <person name="Kilday K."/>
            <person name="Bonkowski J.C."/>
            <person name="Creswell T."/>
            <person name="Daughtrey M.L."/>
            <person name="Rane K."/>
            <person name="Grunwald N.J."/>
            <person name="Chang J.H."/>
            <person name="Putnam M.L."/>
        </authorList>
    </citation>
    <scope>NUCLEOTIDE SEQUENCE</scope>
    <source>
        <strain evidence="4">22-338</strain>
    </source>
</reference>
<evidence type="ECO:0000313" key="5">
    <source>
        <dbReference type="Proteomes" id="UP001140230"/>
    </source>
</evidence>
<name>A0A9X4BWF4_9XANT</name>
<sequence>MDHEYVVLGGVNRAQIGQYLARTASIVSGLLVWALLQTVDIAKGLGLNANLPPVVLSLLGAGTVYGVLYLIFRRWIWRVPVVMRWLKVADLSGRWVCEGHPFPRADSLAIDWHGTMTITQDWDKVRIHLDAGLSKSNSDVAGVACDPVEGFVLVYSYRNEPKVGKTELGSHRGFAKIVFAKDLKNGSGDYFTGDGRHSSGTLTLRRK</sequence>
<evidence type="ECO:0000259" key="3">
    <source>
        <dbReference type="Pfam" id="PF23471"/>
    </source>
</evidence>
<keyword evidence="1" id="KW-1133">Transmembrane helix</keyword>
<evidence type="ECO:0000313" key="4">
    <source>
        <dbReference type="EMBL" id="MDC8640830.1"/>
    </source>
</evidence>
<dbReference type="InterPro" id="IPR041208">
    <property type="entry name" value="Cap15"/>
</dbReference>
<dbReference type="EMBL" id="JANWTP010000199">
    <property type="protein sequence ID" value="MDC8640830.1"/>
    <property type="molecule type" value="Genomic_DNA"/>
</dbReference>
<accession>A0A9X4BWF4</accession>
<feature type="domain" description="Cap1-like TM helices" evidence="3">
    <location>
        <begin position="14"/>
        <end position="78"/>
    </location>
</feature>
<organism evidence="4 5">
    <name type="scientific">Xanthomonas hortorum pv. hederae</name>
    <dbReference type="NCBI Taxonomy" id="453603"/>
    <lineage>
        <taxon>Bacteria</taxon>
        <taxon>Pseudomonadati</taxon>
        <taxon>Pseudomonadota</taxon>
        <taxon>Gammaproteobacteria</taxon>
        <taxon>Lysobacterales</taxon>
        <taxon>Lysobacteraceae</taxon>
        <taxon>Xanthomonas</taxon>
    </lineage>
</organism>
<dbReference type="Pfam" id="PF18153">
    <property type="entry name" value="Cap15_CD_rec"/>
    <property type="match status" value="1"/>
</dbReference>
<evidence type="ECO:0000256" key="1">
    <source>
        <dbReference type="SAM" id="Phobius"/>
    </source>
</evidence>
<dbReference type="RefSeq" id="WP_273664781.1">
    <property type="nucleotide sequence ID" value="NZ_CP168178.1"/>
</dbReference>
<feature type="domain" description="CD-NTase-associated protein 15" evidence="2">
    <location>
        <begin position="87"/>
        <end position="206"/>
    </location>
</feature>